<dbReference type="InterPro" id="IPR013216">
    <property type="entry name" value="Methyltransf_11"/>
</dbReference>
<proteinExistence type="predicted"/>
<dbReference type="InterPro" id="IPR029063">
    <property type="entry name" value="SAM-dependent_MTases_sf"/>
</dbReference>
<protein>
    <recommendedName>
        <fullName evidence="1">Methyltransferase type 11 domain-containing protein</fullName>
    </recommendedName>
</protein>
<dbReference type="GO" id="GO:0070476">
    <property type="term" value="P:rRNA (guanine-N7)-methylation"/>
    <property type="evidence" value="ECO:0007669"/>
    <property type="project" value="InterPro"/>
</dbReference>
<comment type="caution">
    <text evidence="2">The sequence shown here is derived from an EMBL/GenBank/DDBJ whole genome shotgun (WGS) entry which is preliminary data.</text>
</comment>
<name>A0AAV1T8P4_9STRA</name>
<dbReference type="EMBL" id="CAKLBY020000035">
    <property type="protein sequence ID" value="CAK7909809.1"/>
    <property type="molecule type" value="Genomic_DNA"/>
</dbReference>
<dbReference type="InterPro" id="IPR039769">
    <property type="entry name" value="Bud23-like"/>
</dbReference>
<dbReference type="AlphaFoldDB" id="A0AAV1T8P4"/>
<feature type="domain" description="Methyltransferase type 11" evidence="1">
    <location>
        <begin position="77"/>
        <end position="178"/>
    </location>
</feature>
<dbReference type="GO" id="GO:0016435">
    <property type="term" value="F:rRNA (guanine) methyltransferase activity"/>
    <property type="evidence" value="ECO:0007669"/>
    <property type="project" value="InterPro"/>
</dbReference>
<dbReference type="PANTHER" id="PTHR12734">
    <property type="entry name" value="METHYLTRANSFERASE-RELATED"/>
    <property type="match status" value="1"/>
</dbReference>
<reference evidence="2" key="1">
    <citation type="submission" date="2024-01" db="EMBL/GenBank/DDBJ databases">
        <authorList>
            <person name="Webb A."/>
        </authorList>
    </citation>
    <scope>NUCLEOTIDE SEQUENCE</scope>
    <source>
        <strain evidence="2">Pm1</strain>
    </source>
</reference>
<organism evidence="2 3">
    <name type="scientific">Peronospora matthiolae</name>
    <dbReference type="NCBI Taxonomy" id="2874970"/>
    <lineage>
        <taxon>Eukaryota</taxon>
        <taxon>Sar</taxon>
        <taxon>Stramenopiles</taxon>
        <taxon>Oomycota</taxon>
        <taxon>Peronosporomycetes</taxon>
        <taxon>Peronosporales</taxon>
        <taxon>Peronosporaceae</taxon>
        <taxon>Peronospora</taxon>
    </lineage>
</organism>
<evidence type="ECO:0000313" key="2">
    <source>
        <dbReference type="EMBL" id="CAK7909809.1"/>
    </source>
</evidence>
<accession>A0AAV1T8P4</accession>
<dbReference type="SUPFAM" id="SSF53335">
    <property type="entry name" value="S-adenosyl-L-methionine-dependent methyltransferases"/>
    <property type="match status" value="1"/>
</dbReference>
<evidence type="ECO:0000313" key="3">
    <source>
        <dbReference type="Proteomes" id="UP001162060"/>
    </source>
</evidence>
<dbReference type="GO" id="GO:0005730">
    <property type="term" value="C:nucleolus"/>
    <property type="evidence" value="ECO:0007669"/>
    <property type="project" value="TreeGrafter"/>
</dbReference>
<dbReference type="Proteomes" id="UP001162060">
    <property type="component" value="Unassembled WGS sequence"/>
</dbReference>
<dbReference type="Gene3D" id="3.40.50.150">
    <property type="entry name" value="Vaccinia Virus protein VP39"/>
    <property type="match status" value="1"/>
</dbReference>
<gene>
    <name evidence="2" type="ORF">PM001_LOCUS4009</name>
</gene>
<dbReference type="PANTHER" id="PTHR12734:SF0">
    <property type="entry name" value="18S RRNA (GUANINE-N(7))-METHYLTRANSFERASE-RELATED"/>
    <property type="match status" value="1"/>
</dbReference>
<dbReference type="Pfam" id="PF08241">
    <property type="entry name" value="Methyltransf_11"/>
    <property type="match status" value="1"/>
</dbReference>
<sequence>MPFKSLRPEERSNAVATPLSAAARNFYSDKQSSVYTTASNASVQKDLTRHALELLQMESKPSNEWTTKDDEDVFLLLELGAGSGLSTRAAHYWFNDKKLEVFILALDISAAMLSLASQSQRLEAVATRAWTDFYCGNAAQKLPLRSDVLDGAIGISMLQWLQPEGPEICFSSLFRQLASSHDTRAVFQVYPSNLACIDMMEQTALRVGFSRAETFVSFPHSTTAKKWFFCVEKRRSVAAVDEQGALERSEMCLFARRYDRRCVLQWLGKECGNVHEIRKRVEMEHVKTAWHIWRKYRRSVTNDRTAATLAQTAIAMQAKAQQSLELYPSDKYIGQALQLQFEARAGRISLAFLLKHAAEVVDVLHTAYTEARKTEVAHEHCDEKR</sequence>
<evidence type="ECO:0000259" key="1">
    <source>
        <dbReference type="Pfam" id="PF08241"/>
    </source>
</evidence>